<accession>A0A512H5S4</accession>
<name>A0A512H5S4_9PROT</name>
<evidence type="ECO:0000256" key="1">
    <source>
        <dbReference type="SAM" id="Phobius"/>
    </source>
</evidence>
<evidence type="ECO:0000313" key="2">
    <source>
        <dbReference type="EMBL" id="GEO80825.1"/>
    </source>
</evidence>
<dbReference type="AlphaFoldDB" id="A0A512H5S4"/>
<proteinExistence type="predicted"/>
<gene>
    <name evidence="2" type="ORF">ROR02_09560</name>
</gene>
<feature type="transmembrane region" description="Helical" evidence="1">
    <location>
        <begin position="33"/>
        <end position="51"/>
    </location>
</feature>
<protein>
    <recommendedName>
        <fullName evidence="4">Cardiolipin synthase N-terminal domain-containing protein</fullName>
    </recommendedName>
</protein>
<dbReference type="EMBL" id="BJZO01000017">
    <property type="protein sequence ID" value="GEO80825.1"/>
    <property type="molecule type" value="Genomic_DNA"/>
</dbReference>
<dbReference type="Proteomes" id="UP000321567">
    <property type="component" value="Unassembled WGS sequence"/>
</dbReference>
<keyword evidence="1" id="KW-0472">Membrane</keyword>
<dbReference type="RefSeq" id="WP_170244963.1">
    <property type="nucleotide sequence ID" value="NZ_BJZO01000017.1"/>
</dbReference>
<keyword evidence="1" id="KW-0812">Transmembrane</keyword>
<keyword evidence="3" id="KW-1185">Reference proteome</keyword>
<comment type="caution">
    <text evidence="2">The sequence shown here is derived from an EMBL/GenBank/DDBJ whole genome shotgun (WGS) entry which is preliminary data.</text>
</comment>
<organism evidence="2 3">
    <name type="scientific">Pararhodospirillum oryzae</name>
    <dbReference type="NCBI Taxonomy" id="478448"/>
    <lineage>
        <taxon>Bacteria</taxon>
        <taxon>Pseudomonadati</taxon>
        <taxon>Pseudomonadota</taxon>
        <taxon>Alphaproteobacteria</taxon>
        <taxon>Rhodospirillales</taxon>
        <taxon>Rhodospirillaceae</taxon>
        <taxon>Pararhodospirillum</taxon>
    </lineage>
</organism>
<evidence type="ECO:0000313" key="3">
    <source>
        <dbReference type="Proteomes" id="UP000321567"/>
    </source>
</evidence>
<keyword evidence="1" id="KW-1133">Transmembrane helix</keyword>
<sequence>MQVIGFFILLGCFVWAGTNVVVCRTISSFAKALWLALLLVPGVGFITWFFIGPRASI</sequence>
<evidence type="ECO:0008006" key="4">
    <source>
        <dbReference type="Google" id="ProtNLM"/>
    </source>
</evidence>
<reference evidence="2 3" key="1">
    <citation type="submission" date="2019-07" db="EMBL/GenBank/DDBJ databases">
        <title>Whole genome shotgun sequence of Rhodospirillum oryzae NBRC 107573.</title>
        <authorList>
            <person name="Hosoyama A."/>
            <person name="Uohara A."/>
            <person name="Ohji S."/>
            <person name="Ichikawa N."/>
        </authorList>
    </citation>
    <scope>NUCLEOTIDE SEQUENCE [LARGE SCALE GENOMIC DNA]</scope>
    <source>
        <strain evidence="2 3">NBRC 107573</strain>
    </source>
</reference>